<accession>A0A078A4M8</accession>
<gene>
    <name evidence="9" type="primary">Contig10254.g10947</name>
    <name evidence="9" type="ORF">STYLEM_4712</name>
</gene>
<dbReference type="Pfam" id="PF13385">
    <property type="entry name" value="Laminin_G_3"/>
    <property type="match status" value="1"/>
</dbReference>
<dbReference type="PANTHER" id="PTHR15332:SF175">
    <property type="entry name" value="PROPROTEIN CONVERTASE SUBTILISIN_KEXIN TYPE 5-LIKE"/>
    <property type="match status" value="1"/>
</dbReference>
<dbReference type="Gene3D" id="2.60.120.200">
    <property type="match status" value="1"/>
</dbReference>
<dbReference type="PROSITE" id="PS00022">
    <property type="entry name" value="EGF_1"/>
    <property type="match status" value="1"/>
</dbReference>
<feature type="disulfide bond" evidence="6">
    <location>
        <begin position="1297"/>
        <end position="1306"/>
    </location>
</feature>
<evidence type="ECO:0000313" key="10">
    <source>
        <dbReference type="Proteomes" id="UP000039865"/>
    </source>
</evidence>
<comment type="subcellular location">
    <subcellularLocation>
        <location evidence="1">Membrane</location>
    </subcellularLocation>
</comment>
<keyword evidence="2 7" id="KW-0812">Transmembrane</keyword>
<dbReference type="InterPro" id="IPR002859">
    <property type="entry name" value="PKD/REJ-like"/>
</dbReference>
<dbReference type="InParanoid" id="A0A078A4M8"/>
<feature type="transmembrane region" description="Helical" evidence="7">
    <location>
        <begin position="1916"/>
        <end position="1940"/>
    </location>
</feature>
<dbReference type="Proteomes" id="UP000039865">
    <property type="component" value="Unassembled WGS sequence"/>
</dbReference>
<keyword evidence="6" id="KW-0245">EGF-like domain</keyword>
<dbReference type="InterPro" id="IPR046338">
    <property type="entry name" value="GAIN_dom_sf"/>
</dbReference>
<dbReference type="EMBL" id="CCKQ01004558">
    <property type="protein sequence ID" value="CDW75719.1"/>
    <property type="molecule type" value="Genomic_DNA"/>
</dbReference>
<dbReference type="InterPro" id="IPR009030">
    <property type="entry name" value="Growth_fac_rcpt_cys_sf"/>
</dbReference>
<dbReference type="InterPro" id="IPR000203">
    <property type="entry name" value="GPS"/>
</dbReference>
<name>A0A078A4M8_STYLE</name>
<dbReference type="PROSITE" id="PS01186">
    <property type="entry name" value="EGF_2"/>
    <property type="match status" value="1"/>
</dbReference>
<dbReference type="InterPro" id="IPR013320">
    <property type="entry name" value="ConA-like_dom_sf"/>
</dbReference>
<feature type="transmembrane region" description="Helical" evidence="7">
    <location>
        <begin position="1692"/>
        <end position="1711"/>
    </location>
</feature>
<proteinExistence type="predicted"/>
<evidence type="ECO:0000256" key="3">
    <source>
        <dbReference type="ARBA" id="ARBA00022989"/>
    </source>
</evidence>
<feature type="domain" description="EGF-like" evidence="8">
    <location>
        <begin position="1269"/>
        <end position="1307"/>
    </location>
</feature>
<dbReference type="InterPro" id="IPR000742">
    <property type="entry name" value="EGF"/>
</dbReference>
<evidence type="ECO:0000256" key="7">
    <source>
        <dbReference type="SAM" id="Phobius"/>
    </source>
</evidence>
<dbReference type="PANTHER" id="PTHR15332">
    <property type="entry name" value="PROPROTEIN CONVERTASE SUBTILISIN_KEXIN TYPE 5-LIKE"/>
    <property type="match status" value="1"/>
</dbReference>
<evidence type="ECO:0000256" key="1">
    <source>
        <dbReference type="ARBA" id="ARBA00004370"/>
    </source>
</evidence>
<reference evidence="9 10" key="1">
    <citation type="submission" date="2014-06" db="EMBL/GenBank/DDBJ databases">
        <authorList>
            <person name="Swart Estienne"/>
        </authorList>
    </citation>
    <scope>NUCLEOTIDE SEQUENCE [LARGE SCALE GENOMIC DNA]</scope>
    <source>
        <strain evidence="9 10">130c</strain>
    </source>
</reference>
<feature type="transmembrane region" description="Helical" evidence="7">
    <location>
        <begin position="1974"/>
        <end position="1994"/>
    </location>
</feature>
<dbReference type="SUPFAM" id="SSF49899">
    <property type="entry name" value="Concanavalin A-like lectins/glucanases"/>
    <property type="match status" value="1"/>
</dbReference>
<dbReference type="SUPFAM" id="SSF57184">
    <property type="entry name" value="Growth factor receptor domain"/>
    <property type="match status" value="4"/>
</dbReference>
<comment type="caution">
    <text evidence="6">Lacks conserved residue(s) required for the propagation of feature annotation.</text>
</comment>
<evidence type="ECO:0000313" key="9">
    <source>
        <dbReference type="EMBL" id="CDW75719.1"/>
    </source>
</evidence>
<protein>
    <submittedName>
        <fullName evidence="9">Neurohypophysial n-terminal domain containing protein</fullName>
    </submittedName>
</protein>
<organism evidence="9 10">
    <name type="scientific">Stylonychia lemnae</name>
    <name type="common">Ciliate</name>
    <dbReference type="NCBI Taxonomy" id="5949"/>
    <lineage>
        <taxon>Eukaryota</taxon>
        <taxon>Sar</taxon>
        <taxon>Alveolata</taxon>
        <taxon>Ciliophora</taxon>
        <taxon>Intramacronucleata</taxon>
        <taxon>Spirotrichea</taxon>
        <taxon>Stichotrichia</taxon>
        <taxon>Sporadotrichida</taxon>
        <taxon>Oxytrichidae</taxon>
        <taxon>Stylonychinae</taxon>
        <taxon>Stylonychia</taxon>
    </lineage>
</organism>
<feature type="transmembrane region" description="Helical" evidence="7">
    <location>
        <begin position="2006"/>
        <end position="2035"/>
    </location>
</feature>
<evidence type="ECO:0000256" key="4">
    <source>
        <dbReference type="ARBA" id="ARBA00023136"/>
    </source>
</evidence>
<feature type="disulfide bond" evidence="6">
    <location>
        <begin position="1278"/>
        <end position="1295"/>
    </location>
</feature>
<dbReference type="Gene3D" id="2.10.220.10">
    <property type="entry name" value="Hormone Receptor, Insulin-like Growth Factor Receptor 1, Chain A, domain 2"/>
    <property type="match status" value="6"/>
</dbReference>
<dbReference type="GO" id="GO:0016020">
    <property type="term" value="C:membrane"/>
    <property type="evidence" value="ECO:0007669"/>
    <property type="project" value="UniProtKB-SubCell"/>
</dbReference>
<dbReference type="SMART" id="SM00261">
    <property type="entry name" value="FU"/>
    <property type="match status" value="10"/>
</dbReference>
<evidence type="ECO:0000256" key="6">
    <source>
        <dbReference type="PROSITE-ProRule" id="PRU00076"/>
    </source>
</evidence>
<evidence type="ECO:0000256" key="2">
    <source>
        <dbReference type="ARBA" id="ARBA00022692"/>
    </source>
</evidence>
<evidence type="ECO:0000256" key="5">
    <source>
        <dbReference type="ARBA" id="ARBA00023157"/>
    </source>
</evidence>
<dbReference type="InterPro" id="IPR006212">
    <property type="entry name" value="Furin_repeat"/>
</dbReference>
<sequence>MKINFRNNRVLSVTSKTGRYFTVDSPFSQDSKNIQLYSFWVKFDAAEVQTATIFSFVTDWKNNNQKIDKFFLTLIMEYESNEQNIKWDDNISSYQPSSQWCHVLVGWISKNENSLIVSFNKKVSQVKYAGEPRDLVHQKTLIFFNYINMKTSGRYILMGEIQFWSFPSTQFFPDAFLDRYYGISFKNYQLGKSEYLIEYYYPLDEGPFIIWNASINTNLRIEVTIPTDLEPENYEQQFIKPATHKVLCPPGYRNTFDTNNYLQTCLTCNKFCVECSQLDEKACLVCNPPFNLKDARCVKDDCLVGSYYDPDIYECMPCSEPCSMCSSLTKCLYCIPGFLYVDDGSNSCVSQADGCPNGTFPDKHGMPVCNKCQQNCADCNSYDNCTSCTKGSRLSKGKCSLSYCGSETYFDPTTETCRSCPANCSSCISNICTDCIESTVYKLGKCVETCGDGYYQDPNKNLCLQCYQNCQTCNFTDHTCYSCKQGFYLFNNTCISRCPYVGYFENSTSRVCEPCDMGCEICINSPSDCITCLPGVLQGDRKCVTSCEVKQYQSITGKCYPCDDSCEECFGSQFSECSKCSDRFYLLGSSCIDECPTPFYADEDARICKECKYFCDKCSNSDFCEQCKYGYPQLTSPVLNCSGEYYLRTNTSKILNLPLNPIKFQPTSELDSITVELWFKADNINSQALEIILGMSPYKLRKKFGQNTIDILFMGSLIYCGTEGFDLSSENWIHFAFSISKTLLSFNCYLNGQSYSIGDNAAFLVAQNLQKPQEITLGGTVYPSGPENPFVGYFKEFRFWNVVRNQFEIDSFKFVDVSMSKSSLFAYWKLSEPNDGTVQVFTDSAADNLKFDPTIPTTFTSILALNANHQTVQKLMEFREIYLKICPKGQYPMFDEKIGYYICNPCHSNCLNCIGPNINQCIQCELPLKLIQDSRTCEIIQSCPNGLFMDKVTGLCRRCDDFCQSCKDDPSNCDVCKLMAFRQYNGPSCVNKCPSGMYGNHEKQKCFQNPRINYITPETDSLFSIEDFIDIKSSYTMLNSEPNNTFNIGWIITRQKGSLDITYDVIKTYYQTDLTRVHLDSNVLQANNYYTLTFFVKGNDTFYKDLYVTLSHEIYVGIQPRSGKCAVTPLIGIAQVTKFQIKQQNWIDNEPIDRYDFSYSMDGEIFIPIDSSTTPNLNYTFSATYQRYTNVIFKCTVVNVKGFQNSALATISLEKKSSADASVDLQKFKTDNLENEISYLQALSQLKLITQYLGDLPNLEVDRFDPKLEAQKCDDKLCNYIGICIYQPFNKKYYCNCSEPFGGLNCSYSNRTQISVIQKYQLELAFKYNMLATRAYEIEFLKICTYQIEQINDGSFGLIVQIINSKMIPWENQPQSQETLKIFLMIASNLLEYIEKKITLITATTGWKNDTTLIENIQESLQQVMAIVAKIRQNQLEQVSMLDPLYQYQTRMISFKQMLINQDTLILIQASNTIKKSQRTAILISPNNFDDPNLALENEFILEAIEYAINPYQIINSQNISNNVFEVNFYNLSTLEKATIKNLNKGFEFSYPFQDNQNLSEFMQTYNSLSPYKAAQNYKRIKMLNQSEISCTYWNGTQWSKNGCQFIGVDLTHIKCLCNHLSAFSPIFHTPVEIIAQEVEQLPAQYKSAEDEENGKITKEDLIVPFDRYFKNLEELLQHKTPSPIDFMFKPGIYVVLAFWFMYISGLVYYSGRDRKNRQNMTKKQIRNDLAEIPDKEIQCLQEVINEILIQEQMAKDPKVNYDDTKSIDNLFDTSSLKQSNDGLKKYNDADEYFKSTNKLKLYEELTKEQQKDLRRKAKAKVFGRAGTPFQRANRFYKQTIKHHPDPNERKMVFFNESLKNTLWMSLMSKNSKISPRHVRLTLLYLNISLHLLISSFGFAFGYYDIVQQTLQNTMYIAAACATGLVIAPWIIAIPVALILRIPMSLRRQIEGVKTRMINKAFDEIDKQMGCRYAVGYFICYFFYFAMTAFVIFFNYLYPAQFCMDWLFIIIVTYFLDIVVFTFGYAGLQLILTVVGSKIKFFFKVWRMMELFRYYKNLRG</sequence>
<keyword evidence="3 7" id="KW-1133">Transmembrane helix</keyword>
<dbReference type="PROSITE" id="PS50026">
    <property type="entry name" value="EGF_3"/>
    <property type="match status" value="1"/>
</dbReference>
<dbReference type="CDD" id="cd00064">
    <property type="entry name" value="FU"/>
    <property type="match status" value="5"/>
</dbReference>
<keyword evidence="5 6" id="KW-1015">Disulfide bond</keyword>
<keyword evidence="4 7" id="KW-0472">Membrane</keyword>
<dbReference type="Pfam" id="PF02010">
    <property type="entry name" value="REJ"/>
    <property type="match status" value="1"/>
</dbReference>
<dbReference type="SMART" id="SM00303">
    <property type="entry name" value="GPS"/>
    <property type="match status" value="1"/>
</dbReference>
<feature type="transmembrane region" description="Helical" evidence="7">
    <location>
        <begin position="1883"/>
        <end position="1904"/>
    </location>
</feature>
<dbReference type="OrthoDB" id="311164at2759"/>
<keyword evidence="10" id="KW-1185">Reference proteome</keyword>
<evidence type="ECO:0000259" key="8">
    <source>
        <dbReference type="PROSITE" id="PS50026"/>
    </source>
</evidence>
<dbReference type="SMART" id="SM00181">
    <property type="entry name" value="EGF"/>
    <property type="match status" value="9"/>
</dbReference>
<dbReference type="Gene3D" id="2.60.220.50">
    <property type="match status" value="1"/>
</dbReference>